<accession>A0AAD0V9I6</accession>
<proteinExistence type="predicted"/>
<dbReference type="RefSeq" id="WP_005741772.1">
    <property type="nucleotide sequence ID" value="NZ_CP031226.1"/>
</dbReference>
<name>A0AAD0V9I6_PSEAV</name>
<evidence type="ECO:0000313" key="1">
    <source>
        <dbReference type="EMBL" id="AXH59915.1"/>
    </source>
</evidence>
<geneLocation type="plasmid" evidence="2">
    <name>pmppla107</name>
</geneLocation>
<gene>
    <name evidence="1" type="ORF">PLA107_032335</name>
</gene>
<keyword evidence="1" id="KW-0614">Plasmid</keyword>
<sequence length="333" mass="37961">MSYELMQHRISVGVVGHDFDDLKSMIAEMGEGTLLPLEIHEMRTGLNLPIKHLFYLKALSYASSDTALKQFVKQLSIPIDMPGHLNNLVLPEDYFDKMGYAANDKGYYERGKLTLDRTLAAVERVEREAKTRRTVVIKNICEHMSPETFFAALTVQDPCITLFDVLAKEKSAARREELTNTLMTRMAFVIRKPEHLKYASVQMIVERAGLLSPSNPGRFLFWRALFEQLHAQPWVSPVADMFLSYLLDEASVTHATDCAEVITCLFAGKALTSRHDQGALVFLERLHKSKMSHVQDNPIFQAYFVARHSECMAKDRLGAFPARTREWAERFSQ</sequence>
<evidence type="ECO:0000313" key="2">
    <source>
        <dbReference type="Proteomes" id="UP000006426"/>
    </source>
</evidence>
<dbReference type="AlphaFoldDB" id="A0AAD0V9I6"/>
<reference evidence="1 2" key="1">
    <citation type="journal article" date="2011" name="PLoS Pathog.">
        <title>Dynamic evolution of pathogenicity revealed by sequencing and comparative genomics of 19 Pseudomonas syringae isolates.</title>
        <authorList>
            <person name="Baltrus D.A."/>
            <person name="Nishimura M.T."/>
            <person name="Romanchuk A."/>
            <person name="Chang J.H."/>
            <person name="Mukhtar M.S."/>
            <person name="Cherkis K."/>
            <person name="Roach J."/>
            <person name="Grant S.R."/>
            <person name="Jones C.D."/>
            <person name="Dangl J.L."/>
        </authorList>
    </citation>
    <scope>NUCLEOTIDE SEQUENCE [LARGE SCALE GENOMIC DNA]</scope>
    <source>
        <strain evidence="1 2">M301315</strain>
    </source>
</reference>
<dbReference type="Proteomes" id="UP000006426">
    <property type="component" value="Plasmid pmppla107"/>
</dbReference>
<protein>
    <submittedName>
        <fullName evidence="1">Uncharacterized protein</fullName>
    </submittedName>
</protein>
<dbReference type="EMBL" id="CP031226">
    <property type="protein sequence ID" value="AXH59915.1"/>
    <property type="molecule type" value="Genomic_DNA"/>
</dbReference>
<dbReference type="GeneID" id="39474550"/>
<organism evidence="1 2">
    <name type="scientific">Pseudomonas amygdali pv. lachrymans str. M301315</name>
    <dbReference type="NCBI Taxonomy" id="629260"/>
    <lineage>
        <taxon>Bacteria</taxon>
        <taxon>Pseudomonadati</taxon>
        <taxon>Pseudomonadota</taxon>
        <taxon>Gammaproteobacteria</taxon>
        <taxon>Pseudomonadales</taxon>
        <taxon>Pseudomonadaceae</taxon>
        <taxon>Pseudomonas</taxon>
        <taxon>Pseudomonas amygdali</taxon>
    </lineage>
</organism>